<protein>
    <recommendedName>
        <fullName evidence="1">PIN domain-containing protein</fullName>
    </recommendedName>
</protein>
<evidence type="ECO:0000313" key="3">
    <source>
        <dbReference type="Proteomes" id="UP000660862"/>
    </source>
</evidence>
<sequence>MIDKLYDGTFELWLTNDILLEYEEKITDIFSKETAELLLGAFTLLPNVKKTDIHYQLQLITQDVDDNKFSDCAFACNAHYLVTNDKHFKILKSIGFPAINTITLEDFVRRL</sequence>
<evidence type="ECO:0000259" key="1">
    <source>
        <dbReference type="Pfam" id="PF13470"/>
    </source>
</evidence>
<dbReference type="EMBL" id="BMER01000001">
    <property type="protein sequence ID" value="GGG84011.1"/>
    <property type="molecule type" value="Genomic_DNA"/>
</dbReference>
<name>A0A917HMJ3_9SPHI</name>
<gene>
    <name evidence="2" type="ORF">GCM10007415_16450</name>
</gene>
<accession>A0A917HMJ3</accession>
<dbReference type="Pfam" id="PF13470">
    <property type="entry name" value="PIN_3"/>
    <property type="match status" value="1"/>
</dbReference>
<dbReference type="AlphaFoldDB" id="A0A917HMJ3"/>
<comment type="caution">
    <text evidence="2">The sequence shown here is derived from an EMBL/GenBank/DDBJ whole genome shotgun (WGS) entry which is preliminary data.</text>
</comment>
<dbReference type="InterPro" id="IPR002716">
    <property type="entry name" value="PIN_dom"/>
</dbReference>
<dbReference type="SUPFAM" id="SSF88723">
    <property type="entry name" value="PIN domain-like"/>
    <property type="match status" value="1"/>
</dbReference>
<evidence type="ECO:0000313" key="2">
    <source>
        <dbReference type="EMBL" id="GGG84011.1"/>
    </source>
</evidence>
<organism evidence="2 3">
    <name type="scientific">Parapedobacter pyrenivorans</name>
    <dbReference type="NCBI Taxonomy" id="1305674"/>
    <lineage>
        <taxon>Bacteria</taxon>
        <taxon>Pseudomonadati</taxon>
        <taxon>Bacteroidota</taxon>
        <taxon>Sphingobacteriia</taxon>
        <taxon>Sphingobacteriales</taxon>
        <taxon>Sphingobacteriaceae</taxon>
        <taxon>Parapedobacter</taxon>
    </lineage>
</organism>
<reference evidence="2" key="1">
    <citation type="journal article" date="2014" name="Int. J. Syst. Evol. Microbiol.">
        <title>Complete genome sequence of Corynebacterium casei LMG S-19264T (=DSM 44701T), isolated from a smear-ripened cheese.</title>
        <authorList>
            <consortium name="US DOE Joint Genome Institute (JGI-PGF)"/>
            <person name="Walter F."/>
            <person name="Albersmeier A."/>
            <person name="Kalinowski J."/>
            <person name="Ruckert C."/>
        </authorList>
    </citation>
    <scope>NUCLEOTIDE SEQUENCE</scope>
    <source>
        <strain evidence="2">CGMCC 1.12195</strain>
    </source>
</reference>
<dbReference type="InterPro" id="IPR029060">
    <property type="entry name" value="PIN-like_dom_sf"/>
</dbReference>
<keyword evidence="3" id="KW-1185">Reference proteome</keyword>
<feature type="domain" description="PIN" evidence="1">
    <location>
        <begin position="3"/>
        <end position="87"/>
    </location>
</feature>
<proteinExistence type="predicted"/>
<dbReference type="Proteomes" id="UP000660862">
    <property type="component" value="Unassembled WGS sequence"/>
</dbReference>
<reference evidence="2" key="2">
    <citation type="submission" date="2020-09" db="EMBL/GenBank/DDBJ databases">
        <authorList>
            <person name="Sun Q."/>
            <person name="Zhou Y."/>
        </authorList>
    </citation>
    <scope>NUCLEOTIDE SEQUENCE</scope>
    <source>
        <strain evidence="2">CGMCC 1.12195</strain>
    </source>
</reference>